<keyword evidence="1" id="KW-0802">TPR repeat</keyword>
<feature type="signal peptide" evidence="2">
    <location>
        <begin position="1"/>
        <end position="23"/>
    </location>
</feature>
<accession>A0ABV1U520</accession>
<protein>
    <submittedName>
        <fullName evidence="3">Tetratricopeptide repeat protein</fullName>
    </submittedName>
</protein>
<dbReference type="InterPro" id="IPR011990">
    <property type="entry name" value="TPR-like_helical_dom_sf"/>
</dbReference>
<dbReference type="PANTHER" id="PTHR44395">
    <property type="match status" value="1"/>
</dbReference>
<dbReference type="PANTHER" id="PTHR44395:SF1">
    <property type="entry name" value="PROTEIN O-MANNOSYL-TRANSFERASE TMTC3"/>
    <property type="match status" value="1"/>
</dbReference>
<evidence type="ECO:0000256" key="2">
    <source>
        <dbReference type="SAM" id="SignalP"/>
    </source>
</evidence>
<evidence type="ECO:0000256" key="1">
    <source>
        <dbReference type="PROSITE-ProRule" id="PRU00339"/>
    </source>
</evidence>
<dbReference type="EMBL" id="JBEPAZ010000009">
    <property type="protein sequence ID" value="MER6428801.1"/>
    <property type="molecule type" value="Genomic_DNA"/>
</dbReference>
<feature type="repeat" description="TPR" evidence="1">
    <location>
        <begin position="144"/>
        <end position="177"/>
    </location>
</feature>
<evidence type="ECO:0000313" key="3">
    <source>
        <dbReference type="EMBL" id="MER6428801.1"/>
    </source>
</evidence>
<organism evidence="3 4">
    <name type="scientific">Streptomyces sp. 900105245</name>
    <dbReference type="NCBI Taxonomy" id="3154379"/>
    <lineage>
        <taxon>Bacteria</taxon>
        <taxon>Bacillati</taxon>
        <taxon>Actinomycetota</taxon>
        <taxon>Actinomycetes</taxon>
        <taxon>Kitasatosporales</taxon>
        <taxon>Streptomycetaceae</taxon>
        <taxon>Streptomyces</taxon>
    </lineage>
</organism>
<dbReference type="InterPro" id="IPR019734">
    <property type="entry name" value="TPR_rpt"/>
</dbReference>
<dbReference type="Gene3D" id="1.25.40.10">
    <property type="entry name" value="Tetratricopeptide repeat domain"/>
    <property type="match status" value="2"/>
</dbReference>
<evidence type="ECO:0000313" key="4">
    <source>
        <dbReference type="Proteomes" id="UP001470023"/>
    </source>
</evidence>
<keyword evidence="2" id="KW-0732">Signal</keyword>
<dbReference type="SUPFAM" id="SSF48452">
    <property type="entry name" value="TPR-like"/>
    <property type="match status" value="1"/>
</dbReference>
<dbReference type="RefSeq" id="WP_352063568.1">
    <property type="nucleotide sequence ID" value="NZ_JBEPAZ010000009.1"/>
</dbReference>
<proteinExistence type="predicted"/>
<dbReference type="Pfam" id="PF13432">
    <property type="entry name" value="TPR_16"/>
    <property type="match status" value="1"/>
</dbReference>
<dbReference type="Pfam" id="PF14559">
    <property type="entry name" value="TPR_19"/>
    <property type="match status" value="1"/>
</dbReference>
<dbReference type="PROSITE" id="PS50005">
    <property type="entry name" value="TPR"/>
    <property type="match status" value="3"/>
</dbReference>
<feature type="repeat" description="TPR" evidence="1">
    <location>
        <begin position="43"/>
        <end position="76"/>
    </location>
</feature>
<name>A0ABV1U520_9ACTN</name>
<comment type="caution">
    <text evidence="3">The sequence shown here is derived from an EMBL/GenBank/DDBJ whole genome shotgun (WGS) entry which is preliminary data.</text>
</comment>
<gene>
    <name evidence="3" type="ORF">ABT272_13765</name>
</gene>
<sequence length="191" mass="20811">MKRRSMWAGIAAAVAVSSGVAVWALQSPSAGPTESKAQNTKSAGALLKSAVEHQVHQDLQGADEDYRRVLELDPKNKNAWYGLGVIEQQQGRTANAQANFDKALAIDPHFMSALYSEAFMVRASDPDRAIDLLKRGATADPKAAAIHLQLGQLLAETNRKDEAEDAFRHAVSADHRLLTQVPEEFRDTVSH</sequence>
<dbReference type="SMART" id="SM00028">
    <property type="entry name" value="TPR"/>
    <property type="match status" value="3"/>
</dbReference>
<keyword evidence="4" id="KW-1185">Reference proteome</keyword>
<feature type="repeat" description="TPR" evidence="1">
    <location>
        <begin position="77"/>
        <end position="110"/>
    </location>
</feature>
<reference evidence="3 4" key="1">
    <citation type="submission" date="2024-06" db="EMBL/GenBank/DDBJ databases">
        <title>The Natural Products Discovery Center: Release of the First 8490 Sequenced Strains for Exploring Actinobacteria Biosynthetic Diversity.</title>
        <authorList>
            <person name="Kalkreuter E."/>
            <person name="Kautsar S.A."/>
            <person name="Yang D."/>
            <person name="Bader C.D."/>
            <person name="Teijaro C.N."/>
            <person name="Fluegel L."/>
            <person name="Davis C.M."/>
            <person name="Simpson J.R."/>
            <person name="Lauterbach L."/>
            <person name="Steele A.D."/>
            <person name="Gui C."/>
            <person name="Meng S."/>
            <person name="Li G."/>
            <person name="Viehrig K."/>
            <person name="Ye F."/>
            <person name="Su P."/>
            <person name="Kiefer A.F."/>
            <person name="Nichols A."/>
            <person name="Cepeda A.J."/>
            <person name="Yan W."/>
            <person name="Fan B."/>
            <person name="Jiang Y."/>
            <person name="Adhikari A."/>
            <person name="Zheng C.-J."/>
            <person name="Schuster L."/>
            <person name="Cowan T.M."/>
            <person name="Smanski M.J."/>
            <person name="Chevrette M.G."/>
            <person name="De Carvalho L.P.S."/>
            <person name="Shen B."/>
        </authorList>
    </citation>
    <scope>NUCLEOTIDE SEQUENCE [LARGE SCALE GENOMIC DNA]</scope>
    <source>
        <strain evidence="3 4">NPDC001166</strain>
    </source>
</reference>
<feature type="chain" id="PRO_5046553803" evidence="2">
    <location>
        <begin position="24"/>
        <end position="191"/>
    </location>
</feature>
<dbReference type="Proteomes" id="UP001470023">
    <property type="component" value="Unassembled WGS sequence"/>
</dbReference>